<name>A0AAE3MI40_9BACT</name>
<proteinExistence type="predicted"/>
<dbReference type="RefSeq" id="WP_301202602.1">
    <property type="nucleotide sequence ID" value="NZ_JAPDPI010000085.1"/>
</dbReference>
<protein>
    <submittedName>
        <fullName evidence="1">Uncharacterized protein</fullName>
    </submittedName>
</protein>
<dbReference type="EMBL" id="JAPDPI010000085">
    <property type="protein sequence ID" value="MCW3808056.1"/>
    <property type="molecule type" value="Genomic_DNA"/>
</dbReference>
<evidence type="ECO:0000313" key="1">
    <source>
        <dbReference type="EMBL" id="MCW3808056.1"/>
    </source>
</evidence>
<gene>
    <name evidence="1" type="ORF">OM074_20705</name>
</gene>
<accession>A0AAE3MI40</accession>
<reference evidence="1" key="1">
    <citation type="submission" date="2022-10" db="EMBL/GenBank/DDBJ databases">
        <authorList>
            <person name="Yu W.X."/>
        </authorList>
    </citation>
    <scope>NUCLEOTIDE SEQUENCE</scope>
    <source>
        <strain evidence="1">D04</strain>
    </source>
</reference>
<comment type="caution">
    <text evidence="1">The sequence shown here is derived from an EMBL/GenBank/DDBJ whole genome shotgun (WGS) entry which is preliminary data.</text>
</comment>
<evidence type="ECO:0000313" key="2">
    <source>
        <dbReference type="Proteomes" id="UP001207408"/>
    </source>
</evidence>
<feature type="non-terminal residue" evidence="1">
    <location>
        <position position="1"/>
    </location>
</feature>
<dbReference type="AlphaFoldDB" id="A0AAE3MI40"/>
<sequence length="61" mass="6245">SVGKKTAEIFVSPPTPLSPPEYKFGTGSKGEVASAQCVGIFPFRGIKGVSVGIMSFLAGTI</sequence>
<keyword evidence="2" id="KW-1185">Reference proteome</keyword>
<dbReference type="Proteomes" id="UP001207408">
    <property type="component" value="Unassembled WGS sequence"/>
</dbReference>
<organism evidence="1 2">
    <name type="scientific">Plebeiibacterium marinum</name>
    <dbReference type="NCBI Taxonomy" id="2992111"/>
    <lineage>
        <taxon>Bacteria</taxon>
        <taxon>Pseudomonadati</taxon>
        <taxon>Bacteroidota</taxon>
        <taxon>Bacteroidia</taxon>
        <taxon>Marinilabiliales</taxon>
        <taxon>Marinilabiliaceae</taxon>
        <taxon>Plebeiibacterium</taxon>
    </lineage>
</organism>